<evidence type="ECO:0000313" key="5">
    <source>
        <dbReference type="Proteomes" id="UP000276133"/>
    </source>
</evidence>
<keyword evidence="3" id="KW-0576">Peroxisome</keyword>
<name>A0A3M7QC22_BRAPC</name>
<dbReference type="PANTHER" id="PTHR13299">
    <property type="entry name" value="PEROXISOMAL MEMBRANE PROTEIN PEX16"/>
    <property type="match status" value="1"/>
</dbReference>
<evidence type="ECO:0000256" key="2">
    <source>
        <dbReference type="ARBA" id="ARBA00018577"/>
    </source>
</evidence>
<comment type="subcellular location">
    <subcellularLocation>
        <location evidence="3">Peroxisome membrane</location>
    </subcellularLocation>
</comment>
<dbReference type="EMBL" id="REGN01006639">
    <property type="protein sequence ID" value="RNA08772.1"/>
    <property type="molecule type" value="Genomic_DNA"/>
</dbReference>
<dbReference type="AlphaFoldDB" id="A0A3M7QC22"/>
<dbReference type="InterPro" id="IPR013919">
    <property type="entry name" value="Pex16"/>
</dbReference>
<evidence type="ECO:0000313" key="4">
    <source>
        <dbReference type="EMBL" id="RNA08772.1"/>
    </source>
</evidence>
<dbReference type="Proteomes" id="UP000276133">
    <property type="component" value="Unassembled WGS sequence"/>
</dbReference>
<dbReference type="Pfam" id="PF08610">
    <property type="entry name" value="Pex16"/>
    <property type="match status" value="1"/>
</dbReference>
<dbReference type="STRING" id="10195.A0A3M7QC22"/>
<dbReference type="OrthoDB" id="2021143at2759"/>
<keyword evidence="3" id="KW-0962">Peroxisome biogenesis</keyword>
<comment type="caution">
    <text evidence="4">The sequence shown here is derived from an EMBL/GenBank/DDBJ whole genome shotgun (WGS) entry which is preliminary data.</text>
</comment>
<accession>A0A3M7QC22</accession>
<organism evidence="4 5">
    <name type="scientific">Brachionus plicatilis</name>
    <name type="common">Marine rotifer</name>
    <name type="synonym">Brachionus muelleri</name>
    <dbReference type="NCBI Taxonomy" id="10195"/>
    <lineage>
        <taxon>Eukaryota</taxon>
        <taxon>Metazoa</taxon>
        <taxon>Spiralia</taxon>
        <taxon>Gnathifera</taxon>
        <taxon>Rotifera</taxon>
        <taxon>Eurotatoria</taxon>
        <taxon>Monogononta</taxon>
        <taxon>Pseudotrocha</taxon>
        <taxon>Ploima</taxon>
        <taxon>Brachionidae</taxon>
        <taxon>Brachionus</taxon>
    </lineage>
</organism>
<evidence type="ECO:0000256" key="3">
    <source>
        <dbReference type="RuleBase" id="RU365003"/>
    </source>
</evidence>
<sequence length="277" mass="32712">MDSFVRNFVQKYQRVLRKRRPENLLKLLSAIEYTEAILEITAGKLFGKVFKWLVVFVTQLAKCIIKLQLLIFHKIGIQPVPSLFNLKSLIETKDGAQQEEKKEGFFVLKHSGRAVRTIKNSPVNLENRDWSVPVLSTTAANNENQNNHFDPNTDRMRFLAELIYIVRPMCHITSMLLFKPKSWIQYFIALSMDSTSLFLMNGTRKLSKEQKEELKRRTLTLLYYLIRSPFYDLYSSSMINLILTLIEQRIIGTKFLIKYIKEYIPYWQSIYNYCWTI</sequence>
<proteinExistence type="inferred from homology"/>
<dbReference type="PANTHER" id="PTHR13299:SF0">
    <property type="entry name" value="PEROXISOMAL MEMBRANE PROTEIN PEX16"/>
    <property type="match status" value="1"/>
</dbReference>
<protein>
    <recommendedName>
        <fullName evidence="2 3">Peroxisomal membrane protein PEX16</fullName>
    </recommendedName>
</protein>
<reference evidence="4 5" key="1">
    <citation type="journal article" date="2018" name="Sci. Rep.">
        <title>Genomic signatures of local adaptation to the degree of environmental predictability in rotifers.</title>
        <authorList>
            <person name="Franch-Gras L."/>
            <person name="Hahn C."/>
            <person name="Garcia-Roger E.M."/>
            <person name="Carmona M.J."/>
            <person name="Serra M."/>
            <person name="Gomez A."/>
        </authorList>
    </citation>
    <scope>NUCLEOTIDE SEQUENCE [LARGE SCALE GENOMIC DNA]</scope>
    <source>
        <strain evidence="4">HYR1</strain>
    </source>
</reference>
<dbReference type="GO" id="GO:0007031">
    <property type="term" value="P:peroxisome organization"/>
    <property type="evidence" value="ECO:0007669"/>
    <property type="project" value="UniProtKB-KW"/>
</dbReference>
<dbReference type="GO" id="GO:0005778">
    <property type="term" value="C:peroxisomal membrane"/>
    <property type="evidence" value="ECO:0007669"/>
    <property type="project" value="UniProtKB-SubCell"/>
</dbReference>
<comment type="similarity">
    <text evidence="1 3">Belongs to the peroxin-16 family.</text>
</comment>
<evidence type="ECO:0000256" key="1">
    <source>
        <dbReference type="ARBA" id="ARBA00009505"/>
    </source>
</evidence>
<gene>
    <name evidence="4" type="ORF">BpHYR1_021463</name>
</gene>
<keyword evidence="5" id="KW-1185">Reference proteome</keyword>